<keyword evidence="1" id="KW-0433">Leucine-rich repeat</keyword>
<evidence type="ECO:0000256" key="1">
    <source>
        <dbReference type="ARBA" id="ARBA00022614"/>
    </source>
</evidence>
<dbReference type="InterPro" id="IPR001611">
    <property type="entry name" value="Leu-rich_rpt"/>
</dbReference>
<dbReference type="PANTHER" id="PTHR48051">
    <property type="match status" value="1"/>
</dbReference>
<dbReference type="AlphaFoldDB" id="A0A2V4IJV0"/>
<dbReference type="PROSITE" id="PS51450">
    <property type="entry name" value="LRR"/>
    <property type="match status" value="1"/>
</dbReference>
<dbReference type="PANTHER" id="PTHR48051:SF46">
    <property type="entry name" value="LEUCINE RICH REPEAT-CONTAINING DOMAIN PROTEIN"/>
    <property type="match status" value="1"/>
</dbReference>
<dbReference type="GO" id="GO:0005737">
    <property type="term" value="C:cytoplasm"/>
    <property type="evidence" value="ECO:0007669"/>
    <property type="project" value="TreeGrafter"/>
</dbReference>
<dbReference type="InterPro" id="IPR050216">
    <property type="entry name" value="LRR_domain-containing"/>
</dbReference>
<keyword evidence="2" id="KW-0677">Repeat</keyword>
<comment type="caution">
    <text evidence="4">The sequence shown here is derived from an EMBL/GenBank/DDBJ whole genome shotgun (WGS) entry which is preliminary data.</text>
</comment>
<evidence type="ECO:0000259" key="3">
    <source>
        <dbReference type="Pfam" id="PF20178"/>
    </source>
</evidence>
<feature type="domain" description="Dermonecrotic toxin N-terminal" evidence="3">
    <location>
        <begin position="80"/>
        <end position="337"/>
    </location>
</feature>
<protein>
    <recommendedName>
        <fullName evidence="3">Dermonecrotic toxin N-terminal domain-containing protein</fullName>
    </recommendedName>
</protein>
<dbReference type="RefSeq" id="WP_110699340.1">
    <property type="nucleotide sequence ID" value="NZ_QJRO01000004.1"/>
</dbReference>
<gene>
    <name evidence="4" type="ORF">DMX07_08875</name>
</gene>
<dbReference type="InterPro" id="IPR046673">
    <property type="entry name" value="ToxA_N"/>
</dbReference>
<name>A0A2V4IJV0_9PSED</name>
<evidence type="ECO:0000313" key="4">
    <source>
        <dbReference type="EMBL" id="PYB83370.1"/>
    </source>
</evidence>
<dbReference type="InterPro" id="IPR032675">
    <property type="entry name" value="LRR_dom_sf"/>
</dbReference>
<evidence type="ECO:0000256" key="2">
    <source>
        <dbReference type="ARBA" id="ARBA00022737"/>
    </source>
</evidence>
<dbReference type="SUPFAM" id="SSF52058">
    <property type="entry name" value="L domain-like"/>
    <property type="match status" value="1"/>
</dbReference>
<dbReference type="EMBL" id="QJRO01000004">
    <property type="protein sequence ID" value="PYB83370.1"/>
    <property type="molecule type" value="Genomic_DNA"/>
</dbReference>
<proteinExistence type="predicted"/>
<dbReference type="Gene3D" id="3.80.10.10">
    <property type="entry name" value="Ribonuclease Inhibitor"/>
    <property type="match status" value="1"/>
</dbReference>
<sequence>MTSNTPNPHQHILERRLPAWAREATPEHWQRLHEGIMPSQGLPDSEAAWFANAAPHLREAVKASQARLMRSQRTLARHLRGLKNINEFAEPLLAERLRKQHGLSTPLRSTSLIVVKRFYTFQVYTIHHEHRSLLQAALQNFAETVTFDRDSALALEGDWQVNEGLVTGKTTLGDSETEVDIELPSEQIRIKPLALSPAAFATTCHELDIGQRYQAHLDALFTLPLVRPAAVRVHKASLRLAADLARVRNQLDGKGRDAVQALLDDGKALACSQLSLFGITLHEAILIDTGTAGVLLYLPAQADSLRAFDDLDALHRQLRADLQQAAFRQGFMDYVPREQQGTFASRLRQSAYADLHACAVPIDGNLYDFLHADHVARLRHEALQLAVPSAQADEQARKARKALWDKAGLDMLMIAGMFVPALGTIMTAVMAYQLLDEAYEGYEAWQVGDREEAFGHFKSVALNLAVIGGLHLAGKAIRHLAGSPLLDGLDPVTLDDGSQRLWRPDLTDYRSAVALPEELEANAQGQFLHQGRHFIRMDGHLYEQRLDTRQAQWRIVHPDDSAAFQPPLEHNGAGAWRGSHEQPRDWSLATLVRRLDSRLQHMPDVALEGAARANGLSTSTLRQLHLANNPPPAALRATLERLRLAKVSEGVEQAALEGLHMPQLANGHSERLIINAMADLPGWPSELRLELRAASPQGPVLLAAGAENAGRTCTVLKSADGYEAYLGERPVALRQDNDLCRAILQALSSVDRQALGLTASGADELRQRIHDLVVADRAMARRLLGSHLPGWGKRGRLRGGMEAPAPEAPRIEVGALFRRYRQLYPETADHQVNEQLSQWLEAGLDPARQLEDLEQQLLEFRSQMRAWAGNDPSRHAAARRLVSNWQRISEYSAEEGLDIHQISLTDLALTNEDLATLALPDRFTHIKRVDLGANPGLSHLPAEFLERFPGLQRLHLMGCGFEQLPAVAAAQTLECLDMQGNNLVWSDANQAALDRLDTLRMLDLSHNPLARSPDLNRLGELDVLNLNSCELVDWPSGIRSDEDWRPAVFDLRDNRFASLPQDLHLSRVAAQNLWLESADLSERVNQQIQAYYVRHGIDLLVADADYEEMLEDTDADDWAIWNALPLQYRRELRGLQDLPDYDQARLWRRLRTFADPRAMDYGLAIGAMRLLDAEAFPPPFEE</sequence>
<evidence type="ECO:0000313" key="5">
    <source>
        <dbReference type="Proteomes" id="UP000247620"/>
    </source>
</evidence>
<organism evidence="4 5">
    <name type="scientific">Pseudomonas soli</name>
    <dbReference type="NCBI Taxonomy" id="1306993"/>
    <lineage>
        <taxon>Bacteria</taxon>
        <taxon>Pseudomonadati</taxon>
        <taxon>Pseudomonadota</taxon>
        <taxon>Gammaproteobacteria</taxon>
        <taxon>Pseudomonadales</taxon>
        <taxon>Pseudomonadaceae</taxon>
        <taxon>Pseudomonas</taxon>
    </lineage>
</organism>
<reference evidence="4 5" key="1">
    <citation type="submission" date="2018-06" db="EMBL/GenBank/DDBJ databases">
        <title>Pseudomonas diversity within urban Lake Michigan freshwaters.</title>
        <authorList>
            <person name="Batrich M."/>
            <person name="Hatzopoulos T."/>
            <person name="Putonti C."/>
        </authorList>
    </citation>
    <scope>NUCLEOTIDE SEQUENCE [LARGE SCALE GENOMIC DNA]</scope>
    <source>
        <strain evidence="4 5">LBp-160603</strain>
    </source>
</reference>
<dbReference type="Proteomes" id="UP000247620">
    <property type="component" value="Unassembled WGS sequence"/>
</dbReference>
<dbReference type="Pfam" id="PF20178">
    <property type="entry name" value="ToxA_N"/>
    <property type="match status" value="1"/>
</dbReference>
<accession>A0A2V4IJV0</accession>